<dbReference type="Pfam" id="PF08230">
    <property type="entry name" value="CW_7"/>
    <property type="match status" value="3"/>
</dbReference>
<evidence type="ECO:0000256" key="3">
    <source>
        <dbReference type="ARBA" id="ARBA00023295"/>
    </source>
</evidence>
<dbReference type="Pfam" id="PF25309">
    <property type="entry name" value="ELLD"/>
    <property type="match status" value="1"/>
</dbReference>
<dbReference type="Gene3D" id="3.20.20.80">
    <property type="entry name" value="Glycosidases"/>
    <property type="match status" value="1"/>
</dbReference>
<feature type="domain" description="Cpl-7 lysozyme C-terminal" evidence="4">
    <location>
        <begin position="412"/>
        <end position="450"/>
    </location>
</feature>
<organism evidence="5 6">
    <name type="scientific">Slackia equolifaciens</name>
    <dbReference type="NCBI Taxonomy" id="498718"/>
    <lineage>
        <taxon>Bacteria</taxon>
        <taxon>Bacillati</taxon>
        <taxon>Actinomycetota</taxon>
        <taxon>Coriobacteriia</taxon>
        <taxon>Eggerthellales</taxon>
        <taxon>Eggerthellaceae</taxon>
        <taxon>Slackia</taxon>
    </lineage>
</organism>
<comment type="caution">
    <text evidence="5">The sequence shown here is derived from an EMBL/GenBank/DDBJ whole genome shotgun (WGS) entry which is preliminary data.</text>
</comment>
<dbReference type="InterPro" id="IPR002053">
    <property type="entry name" value="Glyco_hydro_25"/>
</dbReference>
<dbReference type="InterPro" id="IPR018077">
    <property type="entry name" value="Glyco_hydro_fam25_subgr"/>
</dbReference>
<dbReference type="InterPro" id="IPR017853">
    <property type="entry name" value="GH"/>
</dbReference>
<evidence type="ECO:0000313" key="6">
    <source>
        <dbReference type="Proteomes" id="UP000786989"/>
    </source>
</evidence>
<name>A0A9D2UWC3_9ACTN</name>
<dbReference type="InterPro" id="IPR057370">
    <property type="entry name" value="ELLD"/>
</dbReference>
<reference evidence="5" key="2">
    <citation type="submission" date="2021-09" db="EMBL/GenBank/DDBJ databases">
        <authorList>
            <person name="Gilroy R."/>
        </authorList>
    </citation>
    <scope>NUCLEOTIDE SEQUENCE</scope>
    <source>
        <strain evidence="5">ChiGjej6B6-11269</strain>
    </source>
</reference>
<dbReference type="PROSITE" id="PS51904">
    <property type="entry name" value="GLYCOSYL_HYDROL_F25_2"/>
    <property type="match status" value="1"/>
</dbReference>
<evidence type="ECO:0000259" key="4">
    <source>
        <dbReference type="SMART" id="SM01095"/>
    </source>
</evidence>
<reference evidence="5" key="1">
    <citation type="journal article" date="2021" name="PeerJ">
        <title>Extensive microbial diversity within the chicken gut microbiome revealed by metagenomics and culture.</title>
        <authorList>
            <person name="Gilroy R."/>
            <person name="Ravi A."/>
            <person name="Getino M."/>
            <person name="Pursley I."/>
            <person name="Horton D.L."/>
            <person name="Alikhan N.F."/>
            <person name="Baker D."/>
            <person name="Gharbi K."/>
            <person name="Hall N."/>
            <person name="Watson M."/>
            <person name="Adriaenssens E.M."/>
            <person name="Foster-Nyarko E."/>
            <person name="Jarju S."/>
            <person name="Secka A."/>
            <person name="Antonio M."/>
            <person name="Oren A."/>
            <person name="Chaudhuri R.R."/>
            <person name="La Ragione R."/>
            <person name="Hildebrand F."/>
            <person name="Pallen M.J."/>
        </authorList>
    </citation>
    <scope>NUCLEOTIDE SEQUENCE</scope>
    <source>
        <strain evidence="5">ChiGjej6B6-11269</strain>
    </source>
</reference>
<dbReference type="SUPFAM" id="SSF51445">
    <property type="entry name" value="(Trans)glycosidases"/>
    <property type="match status" value="1"/>
</dbReference>
<dbReference type="Proteomes" id="UP000786989">
    <property type="component" value="Unassembled WGS sequence"/>
</dbReference>
<dbReference type="PANTHER" id="PTHR34135:SF2">
    <property type="entry name" value="LYSOZYME"/>
    <property type="match status" value="1"/>
</dbReference>
<gene>
    <name evidence="5" type="ORF">K8U77_03350</name>
</gene>
<dbReference type="GO" id="GO:0016998">
    <property type="term" value="P:cell wall macromolecule catabolic process"/>
    <property type="evidence" value="ECO:0007669"/>
    <property type="project" value="InterPro"/>
</dbReference>
<evidence type="ECO:0000256" key="1">
    <source>
        <dbReference type="ARBA" id="ARBA00010646"/>
    </source>
</evidence>
<dbReference type="EMBL" id="DYWI01000051">
    <property type="protein sequence ID" value="HJF65141.1"/>
    <property type="molecule type" value="Genomic_DNA"/>
</dbReference>
<dbReference type="AlphaFoldDB" id="A0A9D2UWC3"/>
<protein>
    <recommendedName>
        <fullName evidence="4">Cpl-7 lysozyme C-terminal domain-containing protein</fullName>
    </recommendedName>
</protein>
<dbReference type="Pfam" id="PF01183">
    <property type="entry name" value="Glyco_hydro_25"/>
    <property type="match status" value="1"/>
</dbReference>
<keyword evidence="3" id="KW-0326">Glycosidase</keyword>
<dbReference type="SMART" id="SM01095">
    <property type="entry name" value="Cpl-7"/>
    <property type="match status" value="3"/>
</dbReference>
<proteinExistence type="inferred from homology"/>
<feature type="domain" description="Cpl-7 lysozyme C-terminal" evidence="4">
    <location>
        <begin position="460"/>
        <end position="498"/>
    </location>
</feature>
<accession>A0A9D2UWC3</accession>
<evidence type="ECO:0000256" key="2">
    <source>
        <dbReference type="ARBA" id="ARBA00022801"/>
    </source>
</evidence>
<dbReference type="GO" id="GO:0016052">
    <property type="term" value="P:carbohydrate catabolic process"/>
    <property type="evidence" value="ECO:0007669"/>
    <property type="project" value="TreeGrafter"/>
</dbReference>
<dbReference type="InterPro" id="IPR013168">
    <property type="entry name" value="Cpl_7_lyso_C"/>
</dbReference>
<dbReference type="GO" id="GO:0003796">
    <property type="term" value="F:lysozyme activity"/>
    <property type="evidence" value="ECO:0007669"/>
    <property type="project" value="InterPro"/>
</dbReference>
<keyword evidence="2" id="KW-0378">Hydrolase</keyword>
<sequence>MGLNGIDISSWQDDLVVSAMTTCDFVIVKATGGAGYSNECFRRHADGTLAAGKLLGCYHYARDRGYEGTAEAEADWFISAFKPYIGKAIPFLDWEADALDLGPTWAKKWLDRVKAKTGVTPGIYTSKSVCFAYDWSSVAKTYPLWVAQYPNYEETGFLSEPWTDGWDFSAWDSPLIFQYTGTGRIPGYGGHLDLDLFYGTRDDWRRLCAVAGASAGTGEVKEVAISRANVAAQIMEHLCTCPLHGYSQPGRHGTSGHCNVQTDAGTIRVTKGDRDCSSAVCEAWELALAGTVYDGLITRYNWTGGMREMFVGSGLFSWKPMSFNAQRGDIYLDESSHTAMCIRNDGTADLLAEFSISETGGIDGEPGDQTGRESWVHDYYTGHWDGILHYNGKADVGSASTPTGSDAPSGDVSELAARVIAGDFGNGDARRAALGSRYDEVQAEVNRILSGGSSSGSYDVDALARRVIAGEFGNGDDRRRRLGDKYSAVQKRVNEILGASGASSTSMDVDAMARAAIRGDYGNGDERKRRLGSYYSIVQRRVNEMLS</sequence>
<comment type="similarity">
    <text evidence="1">Belongs to the glycosyl hydrolase 25 family.</text>
</comment>
<dbReference type="SMART" id="SM00641">
    <property type="entry name" value="Glyco_25"/>
    <property type="match status" value="1"/>
</dbReference>
<evidence type="ECO:0000313" key="5">
    <source>
        <dbReference type="EMBL" id="HJF65141.1"/>
    </source>
</evidence>
<dbReference type="GO" id="GO:0009253">
    <property type="term" value="P:peptidoglycan catabolic process"/>
    <property type="evidence" value="ECO:0007669"/>
    <property type="project" value="InterPro"/>
</dbReference>
<dbReference type="PANTHER" id="PTHR34135">
    <property type="entry name" value="LYSOZYME"/>
    <property type="match status" value="1"/>
</dbReference>
<feature type="domain" description="Cpl-7 lysozyme C-terminal" evidence="4">
    <location>
        <begin position="509"/>
        <end position="547"/>
    </location>
</feature>